<evidence type="ECO:0000313" key="3">
    <source>
        <dbReference type="Proteomes" id="UP000230423"/>
    </source>
</evidence>
<protein>
    <submittedName>
        <fullName evidence="2">Uncharacterized protein</fullName>
    </submittedName>
</protein>
<name>A0A2G9UJV0_TELCI</name>
<dbReference type="EMBL" id="KZ346270">
    <property type="protein sequence ID" value="PIO70426.1"/>
    <property type="molecule type" value="Genomic_DNA"/>
</dbReference>
<accession>A0A2G9UJV0</accession>
<gene>
    <name evidence="2" type="ORF">TELCIR_07718</name>
</gene>
<organism evidence="2 3">
    <name type="scientific">Teladorsagia circumcincta</name>
    <name type="common">Brown stomach worm</name>
    <name type="synonym">Ostertagia circumcincta</name>
    <dbReference type="NCBI Taxonomy" id="45464"/>
    <lineage>
        <taxon>Eukaryota</taxon>
        <taxon>Metazoa</taxon>
        <taxon>Ecdysozoa</taxon>
        <taxon>Nematoda</taxon>
        <taxon>Chromadorea</taxon>
        <taxon>Rhabditida</taxon>
        <taxon>Rhabditina</taxon>
        <taxon>Rhabditomorpha</taxon>
        <taxon>Strongyloidea</taxon>
        <taxon>Trichostrongylidae</taxon>
        <taxon>Teladorsagia</taxon>
    </lineage>
</organism>
<proteinExistence type="predicted"/>
<keyword evidence="3" id="KW-1185">Reference proteome</keyword>
<dbReference type="Proteomes" id="UP000230423">
    <property type="component" value="Unassembled WGS sequence"/>
</dbReference>
<dbReference type="AlphaFoldDB" id="A0A2G9UJV0"/>
<reference evidence="2 3" key="1">
    <citation type="submission" date="2015-09" db="EMBL/GenBank/DDBJ databases">
        <title>Draft genome of the parasitic nematode Teladorsagia circumcincta isolate WARC Sus (inbred).</title>
        <authorList>
            <person name="Mitreva M."/>
        </authorList>
    </citation>
    <scope>NUCLEOTIDE SEQUENCE [LARGE SCALE GENOMIC DNA]</scope>
    <source>
        <strain evidence="2 3">S</strain>
    </source>
</reference>
<evidence type="ECO:0000313" key="2">
    <source>
        <dbReference type="EMBL" id="PIO70426.1"/>
    </source>
</evidence>
<feature type="region of interest" description="Disordered" evidence="1">
    <location>
        <begin position="27"/>
        <end position="78"/>
    </location>
</feature>
<sequence length="138" mass="14820">MTVYWVNKPRANQVLVSGLLVAITTKPTTSTATPESTTTTPAPFTTNLESTTRTPSTSTTTAEAAKSTTPSTTTTTEPISTITNFRYTTFPTTDGNNVIMADGTQHCKLLSPHWLTDVTLLRDKIAVRGYANATCSIM</sequence>
<evidence type="ECO:0000256" key="1">
    <source>
        <dbReference type="SAM" id="MobiDB-lite"/>
    </source>
</evidence>